<comment type="caution">
    <text evidence="1">The sequence shown here is derived from an EMBL/GenBank/DDBJ whole genome shotgun (WGS) entry which is preliminary data.</text>
</comment>
<dbReference type="PANTHER" id="PTHR46638:SF1">
    <property type="entry name" value="CORRINOID ADENOSYLTRANSFERASE"/>
    <property type="match status" value="1"/>
</dbReference>
<dbReference type="SUPFAM" id="SSF52540">
    <property type="entry name" value="P-loop containing nucleoside triphosphate hydrolases"/>
    <property type="match status" value="1"/>
</dbReference>
<dbReference type="PIRSF" id="PIRSF015617">
    <property type="entry name" value="Adensltrnsf_CobA"/>
    <property type="match status" value="1"/>
</dbReference>
<protein>
    <submittedName>
        <fullName evidence="1">Cob(I)yrinic acid a,c-diamide adenosyltransferase</fullName>
    </submittedName>
</protein>
<name>A0A9D1MDJ1_9FIRM</name>
<dbReference type="GO" id="GO:0009236">
    <property type="term" value="P:cobalamin biosynthetic process"/>
    <property type="evidence" value="ECO:0007669"/>
    <property type="project" value="InterPro"/>
</dbReference>
<dbReference type="AlphaFoldDB" id="A0A9D1MDJ1"/>
<gene>
    <name evidence="1" type="ORF">IAA61_10680</name>
</gene>
<reference evidence="1" key="1">
    <citation type="submission" date="2020-10" db="EMBL/GenBank/DDBJ databases">
        <authorList>
            <person name="Gilroy R."/>
        </authorList>
    </citation>
    <scope>NUCLEOTIDE SEQUENCE</scope>
    <source>
        <strain evidence="1">USAMLcec3-3695</strain>
    </source>
</reference>
<dbReference type="InterPro" id="IPR003724">
    <property type="entry name" value="CblAdoTrfase_CobA"/>
</dbReference>
<dbReference type="PANTHER" id="PTHR46638">
    <property type="entry name" value="CORRINOID ADENOSYLTRANSFERASE"/>
    <property type="match status" value="1"/>
</dbReference>
<dbReference type="GO" id="GO:0008817">
    <property type="term" value="F:corrinoid adenosyltransferase activity"/>
    <property type="evidence" value="ECO:0007669"/>
    <property type="project" value="InterPro"/>
</dbReference>
<dbReference type="GO" id="GO:0005524">
    <property type="term" value="F:ATP binding"/>
    <property type="evidence" value="ECO:0007669"/>
    <property type="project" value="InterPro"/>
</dbReference>
<dbReference type="EMBL" id="DVNB01000108">
    <property type="protein sequence ID" value="HIU58256.1"/>
    <property type="molecule type" value="Genomic_DNA"/>
</dbReference>
<sequence>MSREDKTGLVHIYCGDGKGKTTAAVGQALRCAGGGGRVLFFQFLKSNVSGERSALGSIDGIELRDGPDDMKFVWNMTDEEKAGAREYYMKRFRELCAEAGDFDMLVLDEVIPALKYDFVPEEELLEFLRSKPDGLEVVMTGREPEKRLVELSDYVTEMKKIKHPFDRGVAMRKYIEI</sequence>
<organism evidence="1 2">
    <name type="scientific">Candidatus Ornithomonoglobus merdipullorum</name>
    <dbReference type="NCBI Taxonomy" id="2840895"/>
    <lineage>
        <taxon>Bacteria</taxon>
        <taxon>Bacillati</taxon>
        <taxon>Bacillota</taxon>
        <taxon>Clostridia</taxon>
        <taxon>Candidatus Ornithomonoglobus</taxon>
    </lineage>
</organism>
<dbReference type="InterPro" id="IPR027417">
    <property type="entry name" value="P-loop_NTPase"/>
</dbReference>
<accession>A0A9D1MDJ1</accession>
<dbReference type="Gene3D" id="3.40.50.300">
    <property type="entry name" value="P-loop containing nucleotide triphosphate hydrolases"/>
    <property type="match status" value="1"/>
</dbReference>
<evidence type="ECO:0000313" key="2">
    <source>
        <dbReference type="Proteomes" id="UP000824109"/>
    </source>
</evidence>
<proteinExistence type="predicted"/>
<evidence type="ECO:0000313" key="1">
    <source>
        <dbReference type="EMBL" id="HIU58256.1"/>
    </source>
</evidence>
<dbReference type="Pfam" id="PF02572">
    <property type="entry name" value="CobA_CobO_BtuR"/>
    <property type="match status" value="1"/>
</dbReference>
<reference evidence="1" key="2">
    <citation type="journal article" date="2021" name="PeerJ">
        <title>Extensive microbial diversity within the chicken gut microbiome revealed by metagenomics and culture.</title>
        <authorList>
            <person name="Gilroy R."/>
            <person name="Ravi A."/>
            <person name="Getino M."/>
            <person name="Pursley I."/>
            <person name="Horton D.L."/>
            <person name="Alikhan N.F."/>
            <person name="Baker D."/>
            <person name="Gharbi K."/>
            <person name="Hall N."/>
            <person name="Watson M."/>
            <person name="Adriaenssens E.M."/>
            <person name="Foster-Nyarko E."/>
            <person name="Jarju S."/>
            <person name="Secka A."/>
            <person name="Antonio M."/>
            <person name="Oren A."/>
            <person name="Chaudhuri R.R."/>
            <person name="La Ragione R."/>
            <person name="Hildebrand F."/>
            <person name="Pallen M.J."/>
        </authorList>
    </citation>
    <scope>NUCLEOTIDE SEQUENCE</scope>
    <source>
        <strain evidence="1">USAMLcec3-3695</strain>
    </source>
</reference>
<dbReference type="Proteomes" id="UP000824109">
    <property type="component" value="Unassembled WGS sequence"/>
</dbReference>